<protein>
    <submittedName>
        <fullName evidence="2">Glycosyl hydrolase family protein</fullName>
    </submittedName>
</protein>
<evidence type="ECO:0000313" key="2">
    <source>
        <dbReference type="EMBL" id="TDK24246.1"/>
    </source>
</evidence>
<name>A0A4V3ALS9_9MICC</name>
<dbReference type="GO" id="GO:0004553">
    <property type="term" value="F:hydrolase activity, hydrolyzing O-glycosyl compounds"/>
    <property type="evidence" value="ECO:0007669"/>
    <property type="project" value="InterPro"/>
</dbReference>
<dbReference type="GO" id="GO:0005975">
    <property type="term" value="P:carbohydrate metabolic process"/>
    <property type="evidence" value="ECO:0007669"/>
    <property type="project" value="InterPro"/>
</dbReference>
<dbReference type="Gene3D" id="2.60.120.200">
    <property type="match status" value="1"/>
</dbReference>
<dbReference type="AlphaFoldDB" id="A0A4V3ALS9"/>
<dbReference type="SUPFAM" id="SSF49899">
    <property type="entry name" value="Concanavalin A-like lectins/glucanases"/>
    <property type="match status" value="1"/>
</dbReference>
<dbReference type="PROSITE" id="PS51762">
    <property type="entry name" value="GH16_2"/>
    <property type="match status" value="1"/>
</dbReference>
<keyword evidence="3" id="KW-1185">Reference proteome</keyword>
<proteinExistence type="predicted"/>
<sequence length="241" mass="27462">MPVGDLPGWKQVFTEDFTDGDVPIGEFPDKTYRVRWSANYFDGTPDTAAQTLKTKSGYYPSKVISVHDGLMDMYLHTENGISMGAAPAPRFEKDSKRPFNSQLYGRYSVRFRAEALPGFKLAWLLWPDSKQWPEDGEIDFPEGDLSRTIYAAMHGTGEKDNRIDQFRTKSRFTSWHIATIEWSPDRVEFFLDGESIGTSTSATPDTPMHYILQTESCLTTCPHPETRGHVYVDWVAIWAKD</sequence>
<feature type="domain" description="GH16" evidence="1">
    <location>
        <begin position="7"/>
        <end position="241"/>
    </location>
</feature>
<dbReference type="EMBL" id="SMTK01000005">
    <property type="protein sequence ID" value="TDK24246.1"/>
    <property type="molecule type" value="Genomic_DNA"/>
</dbReference>
<dbReference type="InterPro" id="IPR050546">
    <property type="entry name" value="Glycosyl_Hydrlase_16"/>
</dbReference>
<gene>
    <name evidence="2" type="ORF">E2F48_14800</name>
</gene>
<dbReference type="PANTHER" id="PTHR10963">
    <property type="entry name" value="GLYCOSYL HYDROLASE-RELATED"/>
    <property type="match status" value="1"/>
</dbReference>
<evidence type="ECO:0000313" key="3">
    <source>
        <dbReference type="Proteomes" id="UP000295411"/>
    </source>
</evidence>
<dbReference type="InterPro" id="IPR013320">
    <property type="entry name" value="ConA-like_dom_sf"/>
</dbReference>
<dbReference type="Pfam" id="PF00722">
    <property type="entry name" value="Glyco_hydro_16"/>
    <property type="match status" value="1"/>
</dbReference>
<reference evidence="2 3" key="1">
    <citation type="submission" date="2019-03" db="EMBL/GenBank/DDBJ databases">
        <title>Arthrobacter sp. nov., an bacterium isolated from biocrust in Mu Us Desert.</title>
        <authorList>
            <person name="Lixiong L."/>
        </authorList>
    </citation>
    <scope>NUCLEOTIDE SEQUENCE [LARGE SCALE GENOMIC DNA]</scope>
    <source>
        <strain evidence="2 3">SLN-3</strain>
    </source>
</reference>
<accession>A0A4V3ALS9</accession>
<dbReference type="Proteomes" id="UP000295411">
    <property type="component" value="Unassembled WGS sequence"/>
</dbReference>
<dbReference type="PANTHER" id="PTHR10963:SF60">
    <property type="entry name" value="GRAM-NEGATIVE BACTERIA-BINDING PROTEIN 1-RELATED"/>
    <property type="match status" value="1"/>
</dbReference>
<dbReference type="CDD" id="cd00413">
    <property type="entry name" value="Glyco_hydrolase_16"/>
    <property type="match status" value="1"/>
</dbReference>
<comment type="caution">
    <text evidence="2">The sequence shown here is derived from an EMBL/GenBank/DDBJ whole genome shotgun (WGS) entry which is preliminary data.</text>
</comment>
<keyword evidence="2" id="KW-0378">Hydrolase</keyword>
<organism evidence="2 3">
    <name type="scientific">Arthrobacter crusticola</name>
    <dbReference type="NCBI Taxonomy" id="2547960"/>
    <lineage>
        <taxon>Bacteria</taxon>
        <taxon>Bacillati</taxon>
        <taxon>Actinomycetota</taxon>
        <taxon>Actinomycetes</taxon>
        <taxon>Micrococcales</taxon>
        <taxon>Micrococcaceae</taxon>
        <taxon>Arthrobacter</taxon>
    </lineage>
</organism>
<dbReference type="InterPro" id="IPR000757">
    <property type="entry name" value="Beta-glucanase-like"/>
</dbReference>
<dbReference type="OrthoDB" id="9809583at2"/>
<evidence type="ECO:0000259" key="1">
    <source>
        <dbReference type="PROSITE" id="PS51762"/>
    </source>
</evidence>